<evidence type="ECO:0000256" key="1">
    <source>
        <dbReference type="SAM" id="SignalP"/>
    </source>
</evidence>
<dbReference type="AlphaFoldDB" id="A0A3R7PHT8"/>
<proteinExistence type="predicted"/>
<dbReference type="EMBL" id="QCYY01002165">
    <property type="protein sequence ID" value="ROT72382.1"/>
    <property type="molecule type" value="Genomic_DNA"/>
</dbReference>
<reference evidence="2 3" key="2">
    <citation type="submission" date="2019-01" db="EMBL/GenBank/DDBJ databases">
        <title>The decoding of complex shrimp genome reveals the adaptation for benthos swimmer, frequently molting mechanism and breeding impact on genome.</title>
        <authorList>
            <person name="Sun Y."/>
            <person name="Gao Y."/>
            <person name="Yu Y."/>
        </authorList>
    </citation>
    <scope>NUCLEOTIDE SEQUENCE [LARGE SCALE GENOMIC DNA]</scope>
    <source>
        <tissue evidence="2">Muscle</tissue>
    </source>
</reference>
<dbReference type="SUPFAM" id="SSF49854">
    <property type="entry name" value="Spermadhesin, CUB domain"/>
    <property type="match status" value="1"/>
</dbReference>
<dbReference type="OrthoDB" id="6367889at2759"/>
<feature type="signal peptide" evidence="1">
    <location>
        <begin position="1"/>
        <end position="34"/>
    </location>
</feature>
<name>A0A3R7PHT8_PENVA</name>
<organism evidence="2 3">
    <name type="scientific">Penaeus vannamei</name>
    <name type="common">Whiteleg shrimp</name>
    <name type="synonym">Litopenaeus vannamei</name>
    <dbReference type="NCBI Taxonomy" id="6689"/>
    <lineage>
        <taxon>Eukaryota</taxon>
        <taxon>Metazoa</taxon>
        <taxon>Ecdysozoa</taxon>
        <taxon>Arthropoda</taxon>
        <taxon>Crustacea</taxon>
        <taxon>Multicrustacea</taxon>
        <taxon>Malacostraca</taxon>
        <taxon>Eumalacostraca</taxon>
        <taxon>Eucarida</taxon>
        <taxon>Decapoda</taxon>
        <taxon>Dendrobranchiata</taxon>
        <taxon>Penaeoidea</taxon>
        <taxon>Penaeidae</taxon>
        <taxon>Penaeus</taxon>
    </lineage>
</organism>
<keyword evidence="1" id="KW-0732">Signal</keyword>
<evidence type="ECO:0000313" key="3">
    <source>
        <dbReference type="Proteomes" id="UP000283509"/>
    </source>
</evidence>
<protein>
    <recommendedName>
        <fullName evidence="4">CUB domain-containing protein</fullName>
    </recommendedName>
</protein>
<evidence type="ECO:0008006" key="4">
    <source>
        <dbReference type="Google" id="ProtNLM"/>
    </source>
</evidence>
<evidence type="ECO:0000313" key="2">
    <source>
        <dbReference type="EMBL" id="ROT72382.1"/>
    </source>
</evidence>
<dbReference type="Proteomes" id="UP000283509">
    <property type="component" value="Unassembled WGS sequence"/>
</dbReference>
<gene>
    <name evidence="2" type="ORF">C7M84_009234</name>
</gene>
<comment type="caution">
    <text evidence="2">The sequence shown here is derived from an EMBL/GenBank/DDBJ whole genome shotgun (WGS) entry which is preliminary data.</text>
</comment>
<keyword evidence="3" id="KW-1185">Reference proteome</keyword>
<feature type="chain" id="PRO_5018791224" description="CUB domain-containing protein" evidence="1">
    <location>
        <begin position="35"/>
        <end position="534"/>
    </location>
</feature>
<dbReference type="InterPro" id="IPR035914">
    <property type="entry name" value="Sperma_CUB_dom_sf"/>
</dbReference>
<sequence>MTSAMELESTPVCFRGFCLFLAVVCAFQASIASGHIIDMEGTGTGEKPLAKVGNSILIRSMMEKQDLNTAGDGEDDLDPGDDDEEGFLLEDYDEFEVGYLMHLNRSSDVISTRGRETCSANAQFVLRSHAGFGVTKYPNNHFIRMYYLMGADVGQIAVHCPFFRTEWSNRCEADKFTIFAGAPFGRGIRRCGRIHGLYKTYSQSIKIVFSTNESGKRIGFDCTISCLPKVVSAAPGEGCLDVQNPPINVTTCDDISPEHSGGCSCHPCPNSDRLELRCSICSACDMKVFAAHRFLVTLGITFVFNDTCDDLINMGNLTYGNEDQFRVLLLCFPVPERVTFPADCPTTVVGDACYENTTRLRESFSRILEDPQGVKSRRPLPKSSHTLRYDDLSLLESFPGLENLYLIEVPVDTRKMRSLAHLRSLMIVDQSLVVAGGVFDLKNLTGLTELVLILGEKQLHTNAIELASPYLVHVEIQATRTGVETVEADFMKITTTTRQIPEFTMTSTATSMPFVLYPGLKPLLKSVIIHWLKW</sequence>
<accession>A0A3R7PHT8</accession>
<reference evidence="2 3" key="1">
    <citation type="submission" date="2018-04" db="EMBL/GenBank/DDBJ databases">
        <authorList>
            <person name="Zhang X."/>
            <person name="Yuan J."/>
            <person name="Li F."/>
            <person name="Xiang J."/>
        </authorList>
    </citation>
    <scope>NUCLEOTIDE SEQUENCE [LARGE SCALE GENOMIC DNA]</scope>
    <source>
        <tissue evidence="2">Muscle</tissue>
    </source>
</reference>